<dbReference type="PATRIC" id="fig|1619037.3.peg.314"/>
<dbReference type="InterPro" id="IPR029044">
    <property type="entry name" value="Nucleotide-diphossugar_trans"/>
</dbReference>
<evidence type="ECO:0000313" key="2">
    <source>
        <dbReference type="EMBL" id="KKR34470.1"/>
    </source>
</evidence>
<dbReference type="EMBL" id="LBXR01000015">
    <property type="protein sequence ID" value="KKR34470.1"/>
    <property type="molecule type" value="Genomic_DNA"/>
</dbReference>
<feature type="domain" description="Nucleotidyl transferase" evidence="1">
    <location>
        <begin position="14"/>
        <end position="250"/>
    </location>
</feature>
<dbReference type="PANTHER" id="PTHR47183">
    <property type="entry name" value="GLUCOSE-1-PHOSPHATE CYTIDYLYLTRANSFERASE-RELATED"/>
    <property type="match status" value="1"/>
</dbReference>
<dbReference type="InterPro" id="IPR013446">
    <property type="entry name" value="G1P_cyt_trans-like"/>
</dbReference>
<gene>
    <name evidence="2" type="ORF">UT67_C0015G0002</name>
</gene>
<dbReference type="AlphaFoldDB" id="A0A0G0SID6"/>
<proteinExistence type="predicted"/>
<dbReference type="PANTHER" id="PTHR47183:SF1">
    <property type="entry name" value="GLUCOSE-1-PHOSPHATE CYTIDYLYLTRANSFERASE"/>
    <property type="match status" value="1"/>
</dbReference>
<dbReference type="InterPro" id="IPR005835">
    <property type="entry name" value="NTP_transferase_dom"/>
</dbReference>
<reference evidence="2 3" key="1">
    <citation type="journal article" date="2015" name="Nature">
        <title>rRNA introns, odd ribosomes, and small enigmatic genomes across a large radiation of phyla.</title>
        <authorList>
            <person name="Brown C.T."/>
            <person name="Hug L.A."/>
            <person name="Thomas B.C."/>
            <person name="Sharon I."/>
            <person name="Castelle C.J."/>
            <person name="Singh A."/>
            <person name="Wilkins M.J."/>
            <person name="Williams K.H."/>
            <person name="Banfield J.F."/>
        </authorList>
    </citation>
    <scope>NUCLEOTIDE SEQUENCE [LARGE SCALE GENOMIC DNA]</scope>
</reference>
<dbReference type="Gene3D" id="3.90.550.10">
    <property type="entry name" value="Spore Coat Polysaccharide Biosynthesis Protein SpsA, Chain A"/>
    <property type="match status" value="1"/>
</dbReference>
<evidence type="ECO:0000313" key="3">
    <source>
        <dbReference type="Proteomes" id="UP000034855"/>
    </source>
</evidence>
<keyword evidence="2" id="KW-0808">Transferase</keyword>
<accession>A0A0G0SID6</accession>
<evidence type="ECO:0000259" key="1">
    <source>
        <dbReference type="Pfam" id="PF00483"/>
    </source>
</evidence>
<protein>
    <submittedName>
        <fullName evidence="2">Glucose-1-phosphate cytidylyltransferase</fullName>
    </submittedName>
</protein>
<sequence length="275" mass="31749">MASQTFHSFISLMKTIILCGGTGTRMKEETEFKPKPLVEVGGKPILWHIMKIYAHYGYNDFVLALGYKGNMIKEYFLNWRSLLNDFTLNTKNNDITFHNNDCDDFKITFAETGLSSLTGERVRQLRKHLNPGEDVMITYGDGVADVNLKELVDFHKKQNTLATITAVRPASRFGFLNIHPDTKKAVDFFQHKVTQDTKEERTNDFINGGFMVLKPEALDLIAEGTMIESLFPTLAEKGELSVFTHNGKWRCMDTYKEVEELNEHWHKDPFWKIWK</sequence>
<keyword evidence="2" id="KW-0548">Nucleotidyltransferase</keyword>
<dbReference type="Proteomes" id="UP000034855">
    <property type="component" value="Unassembled WGS sequence"/>
</dbReference>
<organism evidence="2 3">
    <name type="scientific">Candidatus Magasanikbacteria bacterium GW2011_GWA2_40_10</name>
    <dbReference type="NCBI Taxonomy" id="1619037"/>
    <lineage>
        <taxon>Bacteria</taxon>
        <taxon>Candidatus Magasanikiibacteriota</taxon>
    </lineage>
</organism>
<dbReference type="GO" id="GO:0047343">
    <property type="term" value="F:glucose-1-phosphate cytidylyltransferase activity"/>
    <property type="evidence" value="ECO:0007669"/>
    <property type="project" value="InterPro"/>
</dbReference>
<comment type="caution">
    <text evidence="2">The sequence shown here is derived from an EMBL/GenBank/DDBJ whole genome shotgun (WGS) entry which is preliminary data.</text>
</comment>
<dbReference type="STRING" id="1619037.UT67_C0015G0002"/>
<name>A0A0G0SID6_9BACT</name>
<dbReference type="Pfam" id="PF00483">
    <property type="entry name" value="NTP_transferase"/>
    <property type="match status" value="1"/>
</dbReference>
<dbReference type="SUPFAM" id="SSF53448">
    <property type="entry name" value="Nucleotide-diphospho-sugar transferases"/>
    <property type="match status" value="1"/>
</dbReference>